<sequence length="146" mass="16858">MDKIYDILIKEHSEVSELIKKATQDDTKNTFNQIKAKLQPHLLGEEELFYPALEENEELIELVNHAYDEHEEIKTILQELDNSSEGDRSWIATVHALDKVVSHHVEEEENKVFPAAQKVISDNQAQEIAKQYAEFSKNFKPQPIMG</sequence>
<evidence type="ECO:0000313" key="2">
    <source>
        <dbReference type="EMBL" id="AKB82417.1"/>
    </source>
</evidence>
<evidence type="ECO:0000313" key="3">
    <source>
        <dbReference type="Proteomes" id="UP000033066"/>
    </source>
</evidence>
<organism evidence="2 3">
    <name type="scientific">Methanosarcina barkeri 3</name>
    <dbReference type="NCBI Taxonomy" id="1434107"/>
    <lineage>
        <taxon>Archaea</taxon>
        <taxon>Methanobacteriati</taxon>
        <taxon>Methanobacteriota</taxon>
        <taxon>Stenosarchaea group</taxon>
        <taxon>Methanomicrobia</taxon>
        <taxon>Methanosarcinales</taxon>
        <taxon>Methanosarcinaceae</taxon>
        <taxon>Methanosarcina</taxon>
    </lineage>
</organism>
<dbReference type="Pfam" id="PF01814">
    <property type="entry name" value="Hemerythrin"/>
    <property type="match status" value="1"/>
</dbReference>
<proteinExistence type="predicted"/>
<dbReference type="EMBL" id="CP009517">
    <property type="protein sequence ID" value="AKB82417.1"/>
    <property type="molecule type" value="Genomic_DNA"/>
</dbReference>
<dbReference type="PANTHER" id="PTHR35585:SF1">
    <property type="entry name" value="HHE DOMAIN PROTEIN (AFU_ORTHOLOGUE AFUA_4G00730)"/>
    <property type="match status" value="1"/>
</dbReference>
<keyword evidence="3" id="KW-1185">Reference proteome</keyword>
<feature type="domain" description="Hemerythrin-like" evidence="1">
    <location>
        <begin position="4"/>
        <end position="116"/>
    </location>
</feature>
<dbReference type="InterPro" id="IPR012312">
    <property type="entry name" value="Hemerythrin-like"/>
</dbReference>
<dbReference type="Gene3D" id="1.20.120.520">
    <property type="entry name" value="nmb1532 protein domain like"/>
    <property type="match status" value="1"/>
</dbReference>
<dbReference type="OrthoDB" id="106962at2157"/>
<protein>
    <submittedName>
        <fullName evidence="2">Regulator of cell morphogenesis and NO signaling</fullName>
    </submittedName>
</protein>
<accession>A0A0E3SM21</accession>
<dbReference type="RefSeq" id="WP_048107875.1">
    <property type="nucleotide sequence ID" value="NZ_CP009517.1"/>
</dbReference>
<reference evidence="2" key="1">
    <citation type="submission" date="2014-07" db="EMBL/GenBank/DDBJ databases">
        <title>Methanogenic archaea and the global carbon cycle.</title>
        <authorList>
            <person name="Henriksen J.R."/>
            <person name="Luke J."/>
            <person name="Reinhart S."/>
            <person name="Benedict M.N."/>
            <person name="Youngblut N.D."/>
            <person name="Metcalf M.E."/>
            <person name="Whitaker R.J."/>
            <person name="Metcalf W.W."/>
        </authorList>
    </citation>
    <scope>NUCLEOTIDE SEQUENCE [LARGE SCALE GENOMIC DNA]</scope>
    <source>
        <strain evidence="2">3</strain>
    </source>
</reference>
<dbReference type="KEGG" id="mbak:MSBR3_1839"/>
<dbReference type="HOGENOM" id="CLU_079417_6_1_2"/>
<name>A0A0E3SM21_METBA</name>
<gene>
    <name evidence="2" type="ORF">MSBR3_1839</name>
</gene>
<dbReference type="AlphaFoldDB" id="A0A0E3SM21"/>
<dbReference type="PATRIC" id="fig|1434107.4.peg.2367"/>
<dbReference type="Proteomes" id="UP000033066">
    <property type="component" value="Chromosome"/>
</dbReference>
<dbReference type="PANTHER" id="PTHR35585">
    <property type="entry name" value="HHE DOMAIN PROTEIN (AFU_ORTHOLOGUE AFUA_4G00730)"/>
    <property type="match status" value="1"/>
</dbReference>
<evidence type="ECO:0000259" key="1">
    <source>
        <dbReference type="Pfam" id="PF01814"/>
    </source>
</evidence>
<dbReference type="GeneID" id="24789396"/>